<feature type="region of interest" description="Disordered" evidence="1">
    <location>
        <begin position="1"/>
        <end position="61"/>
    </location>
</feature>
<keyword evidence="3" id="KW-1185">Reference proteome</keyword>
<feature type="compositionally biased region" description="Polar residues" evidence="1">
    <location>
        <begin position="43"/>
        <end position="53"/>
    </location>
</feature>
<protein>
    <submittedName>
        <fullName evidence="2">Uncharacterized protein</fullName>
    </submittedName>
</protein>
<dbReference type="AlphaFoldDB" id="A0A1L9T1F1"/>
<proteinExistence type="predicted"/>
<dbReference type="VEuPathDB" id="FungiDB:ASPSYDRAFT_51227"/>
<evidence type="ECO:0000256" key="1">
    <source>
        <dbReference type="SAM" id="MobiDB-lite"/>
    </source>
</evidence>
<organism evidence="2 3">
    <name type="scientific">Aspergillus sydowii CBS 593.65</name>
    <dbReference type="NCBI Taxonomy" id="1036612"/>
    <lineage>
        <taxon>Eukaryota</taxon>
        <taxon>Fungi</taxon>
        <taxon>Dikarya</taxon>
        <taxon>Ascomycota</taxon>
        <taxon>Pezizomycotina</taxon>
        <taxon>Eurotiomycetes</taxon>
        <taxon>Eurotiomycetidae</taxon>
        <taxon>Eurotiales</taxon>
        <taxon>Aspergillaceae</taxon>
        <taxon>Aspergillus</taxon>
        <taxon>Aspergillus subgen. Nidulantes</taxon>
    </lineage>
</organism>
<accession>A0A1L9T1F1</accession>
<dbReference type="STRING" id="1036612.A0A1L9T1F1"/>
<sequence length="440" mass="47768">MGIPMYREPSCTEATKNNAAKDPCAAARSAIRRQATVRRPSRYGSSAWRSASLRSPFPRPIADEIEREASGLPRHPHSPVSIPAPPSDPFDLNSSLADNSRREAGLRILGDAIRHNRPGQRLRIPRASNLADLNARLASDANARQEAQDHNPFTPRFAPAIAYHRSSTPSAGPDYLRLSPMPRHDGPGEDLHAGSFLPLLRRFGHRSINDANLTSRGPSIDGLGDRQRSVDLEDDHANDAWETLLTTIAPDTNLPSADSSFTSASASGTNGSHNGTSSSATSLESLQNSLTSAVPTVHMTLDPYQEYSNPCDYSSDSDTESDGEITQESLFRRYRRRMRQVDSMRRAHNLQTMGNLPSIPSITSSNPPPIAPPIPTISFSFSDSSGDPDLHHMQAILDRLARREDVPDDWWAAAGLSRPLGQRGSAGDDSNDAPGLDGPV</sequence>
<feature type="compositionally biased region" description="Low complexity" evidence="1">
    <location>
        <begin position="256"/>
        <end position="282"/>
    </location>
</feature>
<feature type="region of interest" description="Disordered" evidence="1">
    <location>
        <begin position="70"/>
        <end position="89"/>
    </location>
</feature>
<dbReference type="OrthoDB" id="3946700at2759"/>
<evidence type="ECO:0000313" key="2">
    <source>
        <dbReference type="EMBL" id="OJJ53123.1"/>
    </source>
</evidence>
<feature type="region of interest" description="Disordered" evidence="1">
    <location>
        <begin position="416"/>
        <end position="440"/>
    </location>
</feature>
<dbReference type="GeneID" id="63764325"/>
<reference evidence="3" key="1">
    <citation type="journal article" date="2017" name="Genome Biol.">
        <title>Comparative genomics reveals high biological diversity and specific adaptations in the industrially and medically important fungal genus Aspergillus.</title>
        <authorList>
            <person name="de Vries R.P."/>
            <person name="Riley R."/>
            <person name="Wiebenga A."/>
            <person name="Aguilar-Osorio G."/>
            <person name="Amillis S."/>
            <person name="Uchima C.A."/>
            <person name="Anderluh G."/>
            <person name="Asadollahi M."/>
            <person name="Askin M."/>
            <person name="Barry K."/>
            <person name="Battaglia E."/>
            <person name="Bayram O."/>
            <person name="Benocci T."/>
            <person name="Braus-Stromeyer S.A."/>
            <person name="Caldana C."/>
            <person name="Canovas D."/>
            <person name="Cerqueira G.C."/>
            <person name="Chen F."/>
            <person name="Chen W."/>
            <person name="Choi C."/>
            <person name="Clum A."/>
            <person name="Dos Santos R.A."/>
            <person name="Damasio A.R."/>
            <person name="Diallinas G."/>
            <person name="Emri T."/>
            <person name="Fekete E."/>
            <person name="Flipphi M."/>
            <person name="Freyberg S."/>
            <person name="Gallo A."/>
            <person name="Gournas C."/>
            <person name="Habgood R."/>
            <person name="Hainaut M."/>
            <person name="Harispe M.L."/>
            <person name="Henrissat B."/>
            <person name="Hilden K.S."/>
            <person name="Hope R."/>
            <person name="Hossain A."/>
            <person name="Karabika E."/>
            <person name="Karaffa L."/>
            <person name="Karanyi Z."/>
            <person name="Krasevec N."/>
            <person name="Kuo A."/>
            <person name="Kusch H."/>
            <person name="LaButti K."/>
            <person name="Lagendijk E.L."/>
            <person name="Lapidus A."/>
            <person name="Levasseur A."/>
            <person name="Lindquist E."/>
            <person name="Lipzen A."/>
            <person name="Logrieco A.F."/>
            <person name="MacCabe A."/>
            <person name="Maekelae M.R."/>
            <person name="Malavazi I."/>
            <person name="Melin P."/>
            <person name="Meyer V."/>
            <person name="Mielnichuk N."/>
            <person name="Miskei M."/>
            <person name="Molnar A.P."/>
            <person name="Mule G."/>
            <person name="Ngan C.Y."/>
            <person name="Orejas M."/>
            <person name="Orosz E."/>
            <person name="Ouedraogo J.P."/>
            <person name="Overkamp K.M."/>
            <person name="Park H.-S."/>
            <person name="Perrone G."/>
            <person name="Piumi F."/>
            <person name="Punt P.J."/>
            <person name="Ram A.F."/>
            <person name="Ramon A."/>
            <person name="Rauscher S."/>
            <person name="Record E."/>
            <person name="Riano-Pachon D.M."/>
            <person name="Robert V."/>
            <person name="Roehrig J."/>
            <person name="Ruller R."/>
            <person name="Salamov A."/>
            <person name="Salih N.S."/>
            <person name="Samson R.A."/>
            <person name="Sandor E."/>
            <person name="Sanguinetti M."/>
            <person name="Schuetze T."/>
            <person name="Sepcic K."/>
            <person name="Shelest E."/>
            <person name="Sherlock G."/>
            <person name="Sophianopoulou V."/>
            <person name="Squina F.M."/>
            <person name="Sun H."/>
            <person name="Susca A."/>
            <person name="Todd R.B."/>
            <person name="Tsang A."/>
            <person name="Unkles S.E."/>
            <person name="van de Wiele N."/>
            <person name="van Rossen-Uffink D."/>
            <person name="Oliveira J.V."/>
            <person name="Vesth T.C."/>
            <person name="Visser J."/>
            <person name="Yu J.-H."/>
            <person name="Zhou M."/>
            <person name="Andersen M.R."/>
            <person name="Archer D.B."/>
            <person name="Baker S.E."/>
            <person name="Benoit I."/>
            <person name="Brakhage A.A."/>
            <person name="Braus G.H."/>
            <person name="Fischer R."/>
            <person name="Frisvad J.C."/>
            <person name="Goldman G.H."/>
            <person name="Houbraken J."/>
            <person name="Oakley B."/>
            <person name="Pocsi I."/>
            <person name="Scazzocchio C."/>
            <person name="Seiboth B."/>
            <person name="vanKuyk P.A."/>
            <person name="Wortman J."/>
            <person name="Dyer P.S."/>
            <person name="Grigoriev I.V."/>
        </authorList>
    </citation>
    <scope>NUCLEOTIDE SEQUENCE [LARGE SCALE GENOMIC DNA]</scope>
    <source>
        <strain evidence="3">CBS 593.65</strain>
    </source>
</reference>
<feature type="region of interest" description="Disordered" evidence="1">
    <location>
        <begin position="252"/>
        <end position="283"/>
    </location>
</feature>
<dbReference type="RefSeq" id="XP_040696929.1">
    <property type="nucleotide sequence ID" value="XM_040848252.1"/>
</dbReference>
<gene>
    <name evidence="2" type="ORF">ASPSYDRAFT_51227</name>
</gene>
<dbReference type="EMBL" id="KV878598">
    <property type="protein sequence ID" value="OJJ53123.1"/>
    <property type="molecule type" value="Genomic_DNA"/>
</dbReference>
<evidence type="ECO:0000313" key="3">
    <source>
        <dbReference type="Proteomes" id="UP000184356"/>
    </source>
</evidence>
<dbReference type="Proteomes" id="UP000184356">
    <property type="component" value="Unassembled WGS sequence"/>
</dbReference>
<name>A0A1L9T1F1_9EURO</name>